<dbReference type="InterPro" id="IPR011992">
    <property type="entry name" value="EF-hand-dom_pair"/>
</dbReference>
<dbReference type="EMBL" id="BEYU01000022">
    <property type="protein sequence ID" value="GBG26612.1"/>
    <property type="molecule type" value="Genomic_DNA"/>
</dbReference>
<keyword evidence="2" id="KW-0009">Actin-binding</keyword>
<dbReference type="GO" id="GO:0003779">
    <property type="term" value="F:actin binding"/>
    <property type="evidence" value="ECO:0007669"/>
    <property type="project" value="UniProtKB-KW"/>
</dbReference>
<keyword evidence="7" id="KW-1185">Reference proteome</keyword>
<dbReference type="Pfam" id="PF13405">
    <property type="entry name" value="EF-hand_6"/>
    <property type="match status" value="1"/>
</dbReference>
<dbReference type="PROSITE" id="PS50021">
    <property type="entry name" value="CH"/>
    <property type="match status" value="2"/>
</dbReference>
<keyword evidence="1" id="KW-0677">Repeat</keyword>
<dbReference type="InterPro" id="IPR036872">
    <property type="entry name" value="CH_dom_sf"/>
</dbReference>
<dbReference type="PANTHER" id="PTHR11915">
    <property type="entry name" value="SPECTRIN/FILAMIN RELATED CYTOSKELETAL PROTEIN"/>
    <property type="match status" value="1"/>
</dbReference>
<evidence type="ECO:0000256" key="1">
    <source>
        <dbReference type="ARBA" id="ARBA00022737"/>
    </source>
</evidence>
<feature type="coiled-coil region" evidence="3">
    <location>
        <begin position="561"/>
        <end position="605"/>
    </location>
</feature>
<dbReference type="OrthoDB" id="10017054at2759"/>
<evidence type="ECO:0000313" key="7">
    <source>
        <dbReference type="Proteomes" id="UP000241890"/>
    </source>
</evidence>
<dbReference type="Gene3D" id="1.20.58.60">
    <property type="match status" value="3"/>
</dbReference>
<accession>A0A2R5G6D2</accession>
<dbReference type="GO" id="GO:0005509">
    <property type="term" value="F:calcium ion binding"/>
    <property type="evidence" value="ECO:0007669"/>
    <property type="project" value="InterPro"/>
</dbReference>
<organism evidence="6 7">
    <name type="scientific">Hondaea fermentalgiana</name>
    <dbReference type="NCBI Taxonomy" id="2315210"/>
    <lineage>
        <taxon>Eukaryota</taxon>
        <taxon>Sar</taxon>
        <taxon>Stramenopiles</taxon>
        <taxon>Bigyra</taxon>
        <taxon>Labyrinthulomycetes</taxon>
        <taxon>Thraustochytrida</taxon>
        <taxon>Thraustochytriidae</taxon>
        <taxon>Hondaea</taxon>
    </lineage>
</organism>
<feature type="domain" description="Calponin-homology (CH)" evidence="4">
    <location>
        <begin position="15"/>
        <end position="119"/>
    </location>
</feature>
<feature type="domain" description="Calponin-homology (CH)" evidence="4">
    <location>
        <begin position="123"/>
        <end position="227"/>
    </location>
</feature>
<feature type="domain" description="EF-hand" evidence="5">
    <location>
        <begin position="710"/>
        <end position="745"/>
    </location>
</feature>
<dbReference type="Proteomes" id="UP000241890">
    <property type="component" value="Unassembled WGS sequence"/>
</dbReference>
<dbReference type="SUPFAM" id="SSF47576">
    <property type="entry name" value="Calponin-homology domain, CH-domain"/>
    <property type="match status" value="1"/>
</dbReference>
<evidence type="ECO:0000256" key="2">
    <source>
        <dbReference type="ARBA" id="ARBA00023203"/>
    </source>
</evidence>
<dbReference type="InterPro" id="IPR002048">
    <property type="entry name" value="EF_hand_dom"/>
</dbReference>
<proteinExistence type="predicted"/>
<protein>
    <submittedName>
        <fullName evidence="6">Alpha-actinin-1</fullName>
    </submittedName>
</protein>
<comment type="caution">
    <text evidence="6">The sequence shown here is derived from an EMBL/GenBank/DDBJ whole genome shotgun (WGS) entry which is preliminary data.</text>
</comment>
<dbReference type="PROSITE" id="PS50222">
    <property type="entry name" value="EF_HAND_2"/>
    <property type="match status" value="1"/>
</dbReference>
<evidence type="ECO:0000259" key="5">
    <source>
        <dbReference type="PROSITE" id="PS50222"/>
    </source>
</evidence>
<evidence type="ECO:0000259" key="4">
    <source>
        <dbReference type="PROSITE" id="PS50021"/>
    </source>
</evidence>
<dbReference type="InParanoid" id="A0A2R5G6D2"/>
<keyword evidence="3" id="KW-0175">Coiled coil</keyword>
<dbReference type="PROSITE" id="PS00019">
    <property type="entry name" value="ACTININ_1"/>
    <property type="match status" value="1"/>
</dbReference>
<dbReference type="InterPro" id="IPR001589">
    <property type="entry name" value="Actinin_actin-bd_CS"/>
</dbReference>
<sequence>MSRVHNNEDREAWIGIQRKTFTRWANQYLPPGNKIEELVPDLADGTVLASLLGRISDENVGRINSKPKMDIQKLENLNQCLKFIRDHDIPLVNIGSSDILKGNEKLVLGLLWTIILRFEVSGADGKAGLLLWLQRSTKGYTNVDVKDFTSSWTDGLAFNALIHRYRPDLLEFDGLSPAEGLANCEQAFSIAEDKLGIARLLDPEDVVEHPDEKSQVAYLSQFFKLFAGQAKLESKLRAVKNAVAVTRRHDDWMNQYTQLSKEVQDFVSSNKSRFENAPALSATDDVKAALDDFNTYMNNVKPEMASKRAEAEGVYTTLVSSKRNNNRPEFSAEIPPADLGAAWESLEHAEQSYERQMLDRYLSYRMADHAVAKFKAKSVAVNVWLDEKLAVFGEGVKGGSVSELETELEMHASYESRLKLYDTVMEELRAIVAKAETSEGHAGVADASQGMRDLDEKMSTCKSQGESHRSALESALESEKALAAKDKLYLQKINELDFLVDQLDQSLSEDITGATTAEMTELQGQMGSIEQSVQAALTSVDEVSALAAEIESKRPDAKDHCAQQRSRIESMQSKVNSLQSDLGSVLAAEQRRDELSQRFAGLANEFASFCDGQRAALGGVSGSLDDQKEAIAKLRSEVAGEDSAGAAKLAALEEASQACEEAELVANTYTTHTIFSLRSNHEQLLKDLKRADEAISAQLMAQKSLQISPEQLKEAQEIFSVFDTDNDGKLRLSELREACLGAGIDLDDQELESRMRARSSTMVFTQDDFIAFFVDELQSGDSKDDVVEAFKAIAPEGSLSSEQIQKNFGAIDADLASYLQGNMSDGDYVKFTEQLFTR</sequence>
<evidence type="ECO:0000313" key="6">
    <source>
        <dbReference type="EMBL" id="GBG26612.1"/>
    </source>
</evidence>
<dbReference type="Gene3D" id="1.10.238.10">
    <property type="entry name" value="EF-hand"/>
    <property type="match status" value="1"/>
</dbReference>
<dbReference type="Gene3D" id="1.10.418.10">
    <property type="entry name" value="Calponin-like domain"/>
    <property type="match status" value="2"/>
</dbReference>
<gene>
    <name evidence="6" type="ORF">FCC1311_028332</name>
</gene>
<dbReference type="SUPFAM" id="SSF46966">
    <property type="entry name" value="Spectrin repeat"/>
    <property type="match status" value="2"/>
</dbReference>
<dbReference type="Pfam" id="PF00307">
    <property type="entry name" value="CH"/>
    <property type="match status" value="2"/>
</dbReference>
<dbReference type="InterPro" id="IPR001715">
    <property type="entry name" value="CH_dom"/>
</dbReference>
<reference evidence="6 7" key="1">
    <citation type="submission" date="2017-12" db="EMBL/GenBank/DDBJ databases">
        <title>Sequencing, de novo assembly and annotation of complete genome of a new Thraustochytrid species, strain FCC1311.</title>
        <authorList>
            <person name="Sedici K."/>
            <person name="Godart F."/>
            <person name="Aiese Cigliano R."/>
            <person name="Sanseverino W."/>
            <person name="Barakat M."/>
            <person name="Ortet P."/>
            <person name="Marechal E."/>
            <person name="Cagnac O."/>
            <person name="Amato A."/>
        </authorList>
    </citation>
    <scope>NUCLEOTIDE SEQUENCE [LARGE SCALE GENOMIC DNA]</scope>
</reference>
<dbReference type="SMART" id="SM00033">
    <property type="entry name" value="CH"/>
    <property type="match status" value="2"/>
</dbReference>
<name>A0A2R5G6D2_9STRA</name>
<dbReference type="AlphaFoldDB" id="A0A2R5G6D2"/>
<dbReference type="SUPFAM" id="SSF47473">
    <property type="entry name" value="EF-hand"/>
    <property type="match status" value="1"/>
</dbReference>
<evidence type="ECO:0000256" key="3">
    <source>
        <dbReference type="SAM" id="Coils"/>
    </source>
</evidence>